<feature type="compositionally biased region" description="Polar residues" evidence="1">
    <location>
        <begin position="11"/>
        <end position="20"/>
    </location>
</feature>
<organism evidence="2 3">
    <name type="scientific">Portunus trituberculatus</name>
    <name type="common">Swimming crab</name>
    <name type="synonym">Neptunus trituberculatus</name>
    <dbReference type="NCBI Taxonomy" id="210409"/>
    <lineage>
        <taxon>Eukaryota</taxon>
        <taxon>Metazoa</taxon>
        <taxon>Ecdysozoa</taxon>
        <taxon>Arthropoda</taxon>
        <taxon>Crustacea</taxon>
        <taxon>Multicrustacea</taxon>
        <taxon>Malacostraca</taxon>
        <taxon>Eumalacostraca</taxon>
        <taxon>Eucarida</taxon>
        <taxon>Decapoda</taxon>
        <taxon>Pleocyemata</taxon>
        <taxon>Brachyura</taxon>
        <taxon>Eubrachyura</taxon>
        <taxon>Portunoidea</taxon>
        <taxon>Portunidae</taxon>
        <taxon>Portuninae</taxon>
        <taxon>Portunus</taxon>
    </lineage>
</organism>
<gene>
    <name evidence="2" type="ORF">E2C01_044656</name>
</gene>
<feature type="region of interest" description="Disordered" evidence="1">
    <location>
        <begin position="1"/>
        <end position="20"/>
    </location>
</feature>
<evidence type="ECO:0000313" key="3">
    <source>
        <dbReference type="Proteomes" id="UP000324222"/>
    </source>
</evidence>
<dbReference type="EMBL" id="VSRR010009759">
    <property type="protein sequence ID" value="MPC50822.1"/>
    <property type="molecule type" value="Genomic_DNA"/>
</dbReference>
<dbReference type="Proteomes" id="UP000324222">
    <property type="component" value="Unassembled WGS sequence"/>
</dbReference>
<keyword evidence="3" id="KW-1185">Reference proteome</keyword>
<evidence type="ECO:0000256" key="1">
    <source>
        <dbReference type="SAM" id="MobiDB-lite"/>
    </source>
</evidence>
<proteinExistence type="predicted"/>
<comment type="caution">
    <text evidence="2">The sequence shown here is derived from an EMBL/GenBank/DDBJ whole genome shotgun (WGS) entry which is preliminary data.</text>
</comment>
<evidence type="ECO:0000313" key="2">
    <source>
        <dbReference type="EMBL" id="MPC50822.1"/>
    </source>
</evidence>
<sequence>MAWIQTRAFGSHSTPKSSQYLIPSSSCISNSNVL</sequence>
<name>A0A5B7FW74_PORTR</name>
<protein>
    <submittedName>
        <fullName evidence="2">Uncharacterized protein</fullName>
    </submittedName>
</protein>
<dbReference type="AlphaFoldDB" id="A0A5B7FW74"/>
<accession>A0A5B7FW74</accession>
<reference evidence="2 3" key="1">
    <citation type="submission" date="2019-05" db="EMBL/GenBank/DDBJ databases">
        <title>Another draft genome of Portunus trituberculatus and its Hox gene families provides insights of decapod evolution.</title>
        <authorList>
            <person name="Jeong J.-H."/>
            <person name="Song I."/>
            <person name="Kim S."/>
            <person name="Choi T."/>
            <person name="Kim D."/>
            <person name="Ryu S."/>
            <person name="Kim W."/>
        </authorList>
    </citation>
    <scope>NUCLEOTIDE SEQUENCE [LARGE SCALE GENOMIC DNA]</scope>
    <source>
        <tissue evidence="2">Muscle</tissue>
    </source>
</reference>